<evidence type="ECO:0000256" key="2">
    <source>
        <dbReference type="ARBA" id="ARBA00001997"/>
    </source>
</evidence>
<accession>A0A2T4JDI9</accession>
<dbReference type="SUPFAM" id="SSF51182">
    <property type="entry name" value="RmlC-like cupins"/>
    <property type="match status" value="1"/>
</dbReference>
<gene>
    <name evidence="10" type="ORF">C5F44_02270</name>
</gene>
<comment type="catalytic activity">
    <reaction evidence="1">
        <text>dTDP-4-dehydro-6-deoxy-alpha-D-glucose = dTDP-4-dehydro-beta-L-rhamnose</text>
        <dbReference type="Rhea" id="RHEA:16969"/>
        <dbReference type="ChEBI" id="CHEBI:57649"/>
        <dbReference type="ChEBI" id="CHEBI:62830"/>
        <dbReference type="EC" id="5.1.3.13"/>
    </reaction>
</comment>
<dbReference type="Gene3D" id="2.60.120.10">
    <property type="entry name" value="Jelly Rolls"/>
    <property type="match status" value="1"/>
</dbReference>
<dbReference type="InterPro" id="IPR000888">
    <property type="entry name" value="RmlC-like"/>
</dbReference>
<dbReference type="GO" id="GO:0019305">
    <property type="term" value="P:dTDP-rhamnose biosynthetic process"/>
    <property type="evidence" value="ECO:0007669"/>
    <property type="project" value="TreeGrafter"/>
</dbReference>
<feature type="site" description="Participates in a stacking interaction with the thymidine ring of dTDP-4-oxo-6-deoxyglucose" evidence="9">
    <location>
        <position position="138"/>
    </location>
</feature>
<evidence type="ECO:0000313" key="11">
    <source>
        <dbReference type="Proteomes" id="UP000241362"/>
    </source>
</evidence>
<evidence type="ECO:0000256" key="8">
    <source>
        <dbReference type="PIRSR" id="PIRSR600888-1"/>
    </source>
</evidence>
<evidence type="ECO:0000256" key="3">
    <source>
        <dbReference type="ARBA" id="ARBA00012098"/>
    </source>
</evidence>
<evidence type="ECO:0000313" key="10">
    <source>
        <dbReference type="EMBL" id="PTE15887.1"/>
    </source>
</evidence>
<dbReference type="RefSeq" id="WP_107671895.1">
    <property type="nucleotide sequence ID" value="NZ_PZKE01000002.1"/>
</dbReference>
<evidence type="ECO:0000256" key="7">
    <source>
        <dbReference type="ARBA" id="ARBA00033311"/>
    </source>
</evidence>
<dbReference type="EMBL" id="PZKE01000002">
    <property type="protein sequence ID" value="PTE15887.1"/>
    <property type="molecule type" value="Genomic_DNA"/>
</dbReference>
<comment type="caution">
    <text evidence="10">The sequence shown here is derived from an EMBL/GenBank/DDBJ whole genome shotgun (WGS) entry which is preliminary data.</text>
</comment>
<dbReference type="Pfam" id="PF00908">
    <property type="entry name" value="dTDP_sugar_isom"/>
    <property type="match status" value="1"/>
</dbReference>
<dbReference type="InterPro" id="IPR014710">
    <property type="entry name" value="RmlC-like_jellyroll"/>
</dbReference>
<dbReference type="PANTHER" id="PTHR21047">
    <property type="entry name" value="DTDP-6-DEOXY-D-GLUCOSE-3,5 EPIMERASE"/>
    <property type="match status" value="1"/>
</dbReference>
<dbReference type="CDD" id="cd00438">
    <property type="entry name" value="cupin_RmlC"/>
    <property type="match status" value="1"/>
</dbReference>
<dbReference type="GO" id="GO:0005829">
    <property type="term" value="C:cytosol"/>
    <property type="evidence" value="ECO:0007669"/>
    <property type="project" value="TreeGrafter"/>
</dbReference>
<evidence type="ECO:0000256" key="9">
    <source>
        <dbReference type="PIRSR" id="PIRSR600888-3"/>
    </source>
</evidence>
<sequence length="177" mass="19693">MQLHPTPLPQVFRVESPAHSDMRGSFRRSWCADSFAAAGLDFVLRQASLSTNPHRHTLRGMHWQAAPAAEQKLVRCVAGAVWDVALDLRPNSPTFRHWYAEDLSAENGRALFLPQGVAHGFLSLTADAVVEYLIDAPFTPEAARGARWNDPAFGIDWPAPPALISDRDRDWPDFPNV</sequence>
<evidence type="ECO:0000256" key="6">
    <source>
        <dbReference type="ARBA" id="ARBA00031424"/>
    </source>
</evidence>
<keyword evidence="11" id="KW-1185">Reference proteome</keyword>
<evidence type="ECO:0000256" key="5">
    <source>
        <dbReference type="ARBA" id="ARBA00029758"/>
    </source>
</evidence>
<protein>
    <recommendedName>
        <fullName evidence="4">dTDP-4-dehydrorhamnose 3,5-epimerase</fullName>
        <ecNumber evidence="3">5.1.3.13</ecNumber>
    </recommendedName>
    <alternativeName>
        <fullName evidence="6">Thymidine diphospho-4-keto-rhamnose 3,5-epimerase</fullName>
    </alternativeName>
    <alternativeName>
        <fullName evidence="5">dTDP-4-keto-6-deoxyglucose 3,5-epimerase</fullName>
    </alternativeName>
    <alternativeName>
        <fullName evidence="7">dTDP-6-deoxy-D-xylo-4-hexulose 3,5-epimerase</fullName>
    </alternativeName>
</protein>
<evidence type="ECO:0000256" key="4">
    <source>
        <dbReference type="ARBA" id="ARBA00019595"/>
    </source>
</evidence>
<dbReference type="PANTHER" id="PTHR21047:SF2">
    <property type="entry name" value="THYMIDINE DIPHOSPHO-4-KETO-RHAMNOSE 3,5-EPIMERASE"/>
    <property type="match status" value="1"/>
</dbReference>
<feature type="active site" description="Proton donor" evidence="8">
    <location>
        <position position="132"/>
    </location>
</feature>
<name>A0A2T4JDI9_FUSBL</name>
<dbReference type="InterPro" id="IPR011051">
    <property type="entry name" value="RmlC_Cupin_sf"/>
</dbReference>
<proteinExistence type="predicted"/>
<organism evidence="10 11">
    <name type="scientific">Fuscovulum blasticum DSM 2131</name>
    <dbReference type="NCBI Taxonomy" id="1188250"/>
    <lineage>
        <taxon>Bacteria</taxon>
        <taxon>Pseudomonadati</taxon>
        <taxon>Pseudomonadota</taxon>
        <taxon>Alphaproteobacteria</taxon>
        <taxon>Rhodobacterales</taxon>
        <taxon>Paracoccaceae</taxon>
        <taxon>Pseudogemmobacter</taxon>
    </lineage>
</organism>
<dbReference type="Proteomes" id="UP000241362">
    <property type="component" value="Unassembled WGS sequence"/>
</dbReference>
<reference evidence="10 11" key="1">
    <citation type="submission" date="2018-03" db="EMBL/GenBank/DDBJ databases">
        <title>Rhodobacter blasticus.</title>
        <authorList>
            <person name="Meyer T.E."/>
            <person name="Miller S."/>
            <person name="Lodha T."/>
            <person name="Gandham S."/>
            <person name="Chintalapati S."/>
            <person name="Chintalapati V.R."/>
        </authorList>
    </citation>
    <scope>NUCLEOTIDE SEQUENCE [LARGE SCALE GENOMIC DNA]</scope>
    <source>
        <strain evidence="10 11">DSM 2131</strain>
    </source>
</reference>
<evidence type="ECO:0000256" key="1">
    <source>
        <dbReference type="ARBA" id="ARBA00001298"/>
    </source>
</evidence>
<dbReference type="EC" id="5.1.3.13" evidence="3"/>
<dbReference type="GO" id="GO:0000271">
    <property type="term" value="P:polysaccharide biosynthetic process"/>
    <property type="evidence" value="ECO:0007669"/>
    <property type="project" value="TreeGrafter"/>
</dbReference>
<dbReference type="GO" id="GO:0008830">
    <property type="term" value="F:dTDP-4-dehydrorhamnose 3,5-epimerase activity"/>
    <property type="evidence" value="ECO:0007669"/>
    <property type="project" value="UniProtKB-EC"/>
</dbReference>
<feature type="active site" description="Proton acceptor" evidence="8">
    <location>
        <position position="62"/>
    </location>
</feature>
<dbReference type="AlphaFoldDB" id="A0A2T4JDI9"/>
<comment type="function">
    <text evidence="2">Catalyzes the epimerization of the C3' and C5'positions of dTDP-6-deoxy-D-xylo-4-hexulose, forming dTDP-6-deoxy-L-lyxo-4-hexulose.</text>
</comment>